<evidence type="ECO:0000256" key="7">
    <source>
        <dbReference type="ARBA" id="ARBA00023139"/>
    </source>
</evidence>
<evidence type="ECO:0000256" key="2">
    <source>
        <dbReference type="ARBA" id="ARBA00022679"/>
    </source>
</evidence>
<dbReference type="GO" id="GO:0005789">
    <property type="term" value="C:endoplasmic reticulum membrane"/>
    <property type="evidence" value="ECO:0007669"/>
    <property type="project" value="UniProtKB-SubCell"/>
</dbReference>
<feature type="transmembrane region" description="Helical" evidence="12">
    <location>
        <begin position="246"/>
        <end position="267"/>
    </location>
</feature>
<dbReference type="OrthoDB" id="9909019at2759"/>
<keyword evidence="3 12" id="KW-0812">Transmembrane</keyword>
<evidence type="ECO:0000256" key="8">
    <source>
        <dbReference type="ARBA" id="ARBA00023288"/>
    </source>
</evidence>
<feature type="transmembrane region" description="Helical" evidence="12">
    <location>
        <begin position="106"/>
        <end position="124"/>
    </location>
</feature>
<evidence type="ECO:0000256" key="4">
    <source>
        <dbReference type="ARBA" id="ARBA00022824"/>
    </source>
</evidence>
<evidence type="ECO:0000256" key="5">
    <source>
        <dbReference type="ARBA" id="ARBA00022989"/>
    </source>
</evidence>
<dbReference type="PROSITE" id="PS50216">
    <property type="entry name" value="DHHC"/>
    <property type="match status" value="1"/>
</dbReference>
<organism evidence="14 15">
    <name type="scientific">[Candida] railenensis</name>
    <dbReference type="NCBI Taxonomy" id="45579"/>
    <lineage>
        <taxon>Eukaryota</taxon>
        <taxon>Fungi</taxon>
        <taxon>Dikarya</taxon>
        <taxon>Ascomycota</taxon>
        <taxon>Saccharomycotina</taxon>
        <taxon>Pichiomycetes</taxon>
        <taxon>Debaryomycetaceae</taxon>
        <taxon>Kurtzmaniella</taxon>
    </lineage>
</organism>
<comment type="caution">
    <text evidence="14">The sequence shown here is derived from an EMBL/GenBank/DDBJ whole genome shotgun (WGS) entry which is preliminary data.</text>
</comment>
<keyword evidence="6 12" id="KW-0472">Membrane</keyword>
<feature type="transmembrane region" description="Helical" evidence="12">
    <location>
        <begin position="66"/>
        <end position="86"/>
    </location>
</feature>
<keyword evidence="7" id="KW-0564">Palmitate</keyword>
<evidence type="ECO:0000256" key="11">
    <source>
        <dbReference type="ARBA" id="ARBA00048048"/>
    </source>
</evidence>
<keyword evidence="2 12" id="KW-0808">Transferase</keyword>
<evidence type="ECO:0000256" key="1">
    <source>
        <dbReference type="ARBA" id="ARBA00004477"/>
    </source>
</evidence>
<comment type="catalytic activity">
    <reaction evidence="11 12">
        <text>L-cysteinyl-[protein] + hexadecanoyl-CoA = S-hexadecanoyl-L-cysteinyl-[protein] + CoA</text>
        <dbReference type="Rhea" id="RHEA:36683"/>
        <dbReference type="Rhea" id="RHEA-COMP:10131"/>
        <dbReference type="Rhea" id="RHEA-COMP:11032"/>
        <dbReference type="ChEBI" id="CHEBI:29950"/>
        <dbReference type="ChEBI" id="CHEBI:57287"/>
        <dbReference type="ChEBI" id="CHEBI:57379"/>
        <dbReference type="ChEBI" id="CHEBI:74151"/>
        <dbReference type="EC" id="2.3.1.225"/>
    </reaction>
</comment>
<evidence type="ECO:0000259" key="13">
    <source>
        <dbReference type="Pfam" id="PF01529"/>
    </source>
</evidence>
<dbReference type="GO" id="GO:0005794">
    <property type="term" value="C:Golgi apparatus"/>
    <property type="evidence" value="ECO:0007669"/>
    <property type="project" value="TreeGrafter"/>
</dbReference>
<keyword evidence="15" id="KW-1185">Reference proteome</keyword>
<evidence type="ECO:0000256" key="6">
    <source>
        <dbReference type="ARBA" id="ARBA00023136"/>
    </source>
</evidence>
<evidence type="ECO:0000256" key="10">
    <source>
        <dbReference type="ARBA" id="ARBA00038463"/>
    </source>
</evidence>
<dbReference type="AlphaFoldDB" id="A0A9P0VYS3"/>
<gene>
    <name evidence="14" type="ORF">CLIB1423_08S01904</name>
</gene>
<keyword evidence="5 12" id="KW-1133">Transmembrane helix</keyword>
<keyword evidence="9 12" id="KW-0012">Acyltransferase</keyword>
<sequence length="374" mass="43244">MKTVIVIVAIFTFVFLTCTVLFGDSPSLRNTPIQRVKKSLLRQLQNTSKSFSALDQKLSGKLTWSLGWSVPVFYLAVISTCLYFFFTETYPKVLPSSIVESWAHTFYIYVSISILYTSTMLVIYSDPGIIKNSTDVARACARSPYNELIFFSGNECSTCKLLKPARSKHCSTCGHCVMVFDHHCIWLNNCVGYYNYRWFMLYLIANINFLFYGGILSFAGLKKAREEYSDIGWWKLIVKTTEEVKITGVFVILCFLFVIITSAFTLLHLRYIYLGVTTNEVDKWSELEYLVELGTLFRIDQPDGKFVERGMYFDKTNNKYIQAFISLNDEKVLFTEDDKNFPKLKKVESVERDLDNIYDRGFIENLADRLCVNR</sequence>
<evidence type="ECO:0000256" key="12">
    <source>
        <dbReference type="RuleBase" id="RU079119"/>
    </source>
</evidence>
<dbReference type="GO" id="GO:0006612">
    <property type="term" value="P:protein targeting to membrane"/>
    <property type="evidence" value="ECO:0007669"/>
    <property type="project" value="TreeGrafter"/>
</dbReference>
<keyword evidence="4" id="KW-0256">Endoplasmic reticulum</keyword>
<reference evidence="14" key="1">
    <citation type="submission" date="2022-03" db="EMBL/GenBank/DDBJ databases">
        <authorList>
            <person name="Legras J.-L."/>
            <person name="Devillers H."/>
            <person name="Grondin C."/>
        </authorList>
    </citation>
    <scope>NUCLEOTIDE SEQUENCE</scope>
    <source>
        <strain evidence="14">CLIB 1423</strain>
    </source>
</reference>
<evidence type="ECO:0000256" key="3">
    <source>
        <dbReference type="ARBA" id="ARBA00022692"/>
    </source>
</evidence>
<evidence type="ECO:0000313" key="14">
    <source>
        <dbReference type="EMBL" id="CAH2352823.1"/>
    </source>
</evidence>
<dbReference type="EC" id="2.3.1.225" evidence="12"/>
<feature type="transmembrane region" description="Helical" evidence="12">
    <location>
        <begin position="199"/>
        <end position="221"/>
    </location>
</feature>
<protein>
    <recommendedName>
        <fullName evidence="12">Palmitoyltransferase</fullName>
        <ecNumber evidence="12">2.3.1.225</ecNumber>
    </recommendedName>
</protein>
<evidence type="ECO:0000256" key="9">
    <source>
        <dbReference type="ARBA" id="ARBA00023315"/>
    </source>
</evidence>
<dbReference type="Proteomes" id="UP000837801">
    <property type="component" value="Unassembled WGS sequence"/>
</dbReference>
<feature type="transmembrane region" description="Helical" evidence="12">
    <location>
        <begin position="6"/>
        <end position="23"/>
    </location>
</feature>
<keyword evidence="8" id="KW-0449">Lipoprotein</keyword>
<proteinExistence type="inferred from homology"/>
<feature type="domain" description="Palmitoyltransferase DHHC" evidence="13">
    <location>
        <begin position="153"/>
        <end position="284"/>
    </location>
</feature>
<evidence type="ECO:0000313" key="15">
    <source>
        <dbReference type="Proteomes" id="UP000837801"/>
    </source>
</evidence>
<dbReference type="EMBL" id="CAKXYY010000008">
    <property type="protein sequence ID" value="CAH2352823.1"/>
    <property type="molecule type" value="Genomic_DNA"/>
</dbReference>
<name>A0A9P0VYS3_9ASCO</name>
<dbReference type="InterPro" id="IPR039859">
    <property type="entry name" value="PFA4/ZDH16/20/ERF2-like"/>
</dbReference>
<dbReference type="PANTHER" id="PTHR22883:SF489">
    <property type="entry name" value="PALMITOYLTRANSFERASE SWF1"/>
    <property type="match status" value="1"/>
</dbReference>
<dbReference type="GO" id="GO:0019706">
    <property type="term" value="F:protein-cysteine S-palmitoyltransferase activity"/>
    <property type="evidence" value="ECO:0007669"/>
    <property type="project" value="UniProtKB-EC"/>
</dbReference>
<accession>A0A9P0VYS3</accession>
<dbReference type="InterPro" id="IPR001594">
    <property type="entry name" value="Palmitoyltrfase_DHHC"/>
</dbReference>
<dbReference type="PANTHER" id="PTHR22883">
    <property type="entry name" value="ZINC FINGER DHHC DOMAIN CONTAINING PROTEIN"/>
    <property type="match status" value="1"/>
</dbReference>
<comment type="subcellular location">
    <subcellularLocation>
        <location evidence="1">Endoplasmic reticulum membrane</location>
        <topology evidence="1">Multi-pass membrane protein</topology>
    </subcellularLocation>
</comment>
<comment type="similarity">
    <text evidence="10">Belongs to the DHHC palmitoyltransferase family. SWF1 subfamily.</text>
</comment>
<dbReference type="Pfam" id="PF01529">
    <property type="entry name" value="DHHC"/>
    <property type="match status" value="1"/>
</dbReference>
<comment type="domain">
    <text evidence="12">The DHHC domain is required for palmitoyltransferase activity.</text>
</comment>